<dbReference type="GO" id="GO:0008721">
    <property type="term" value="F:D-serine ammonia-lyase activity"/>
    <property type="evidence" value="ECO:0007669"/>
    <property type="project" value="TreeGrafter"/>
</dbReference>
<dbReference type="RefSeq" id="WP_089964408.1">
    <property type="nucleotide sequence ID" value="NZ_FOCQ01000001.1"/>
</dbReference>
<reference evidence="4 5" key="1">
    <citation type="submission" date="2016-10" db="EMBL/GenBank/DDBJ databases">
        <authorList>
            <person name="de Groot N.N."/>
        </authorList>
    </citation>
    <scope>NUCLEOTIDE SEQUENCE [LARGE SCALE GENOMIC DNA]</scope>
    <source>
        <strain evidence="4 5">DSM 46701</strain>
    </source>
</reference>
<evidence type="ECO:0000259" key="3">
    <source>
        <dbReference type="SMART" id="SM01119"/>
    </source>
</evidence>
<keyword evidence="2" id="KW-0456">Lyase</keyword>
<sequence>MIETPCVIIDERKMDQNIRKMARIAQKNGVRLRPHVKTHKIPAIARKQLAEGAAGITVAKVSEAEVMANHGIHDIFIAYPLVVESKIERAIALSKNIDLIVGVDSIEGAKKCSELAKKHQHTLSVRLEVDTGLKRTGVKYEQAVALAKEINQLDNLQLRGIYTFRGAIFQGKPTLDLEKAGLEEGKLMVSLANAMRQAGIGIQDVSVGSTPTAEYAARVEGITEIRPGTYVFYDKMQVNLGACSLDECAATVLVSVVSKPSENLLIIDGGSKTFATDIQPHTDPTRLNGFGHITNLPEAVLDRMTEEHGMITLRGGGDIRIGDTLEVIPNHICSTVNLHNHVYIKSAQGLTRVTVAGRGKLD</sequence>
<feature type="domain" description="D-serine dehydratase-like" evidence="3">
    <location>
        <begin position="249"/>
        <end position="346"/>
    </location>
</feature>
<dbReference type="SMART" id="SM01119">
    <property type="entry name" value="D-ser_dehydrat"/>
    <property type="match status" value="1"/>
</dbReference>
<dbReference type="PANTHER" id="PTHR28004">
    <property type="entry name" value="ZGC:162816-RELATED"/>
    <property type="match status" value="1"/>
</dbReference>
<dbReference type="SUPFAM" id="SSF51419">
    <property type="entry name" value="PLP-binding barrel"/>
    <property type="match status" value="1"/>
</dbReference>
<protein>
    <submittedName>
        <fullName evidence="4">D-serine deaminase, pyridoxal phosphate-dependent</fullName>
    </submittedName>
</protein>
<dbReference type="PANTHER" id="PTHR28004:SF2">
    <property type="entry name" value="D-SERINE DEHYDRATASE"/>
    <property type="match status" value="1"/>
</dbReference>
<dbReference type="AlphaFoldDB" id="A0A1H8ADM5"/>
<gene>
    <name evidence="4" type="ORF">SAMN05444955_10194</name>
</gene>
<dbReference type="InterPro" id="IPR029066">
    <property type="entry name" value="PLP-binding_barrel"/>
</dbReference>
<name>A0A1H8ADM5_9BACL</name>
<dbReference type="GO" id="GO:0036088">
    <property type="term" value="P:D-serine catabolic process"/>
    <property type="evidence" value="ECO:0007669"/>
    <property type="project" value="TreeGrafter"/>
</dbReference>
<evidence type="ECO:0000313" key="5">
    <source>
        <dbReference type="Proteomes" id="UP000199695"/>
    </source>
</evidence>
<dbReference type="InterPro" id="IPR051466">
    <property type="entry name" value="D-amino_acid_metab_enzyme"/>
</dbReference>
<accession>A0A1H8ADM5</accession>
<dbReference type="InterPro" id="IPR001608">
    <property type="entry name" value="Ala_racemase_N"/>
</dbReference>
<dbReference type="Pfam" id="PF14031">
    <property type="entry name" value="D-ser_dehydrat"/>
    <property type="match status" value="1"/>
</dbReference>
<dbReference type="Gene3D" id="3.20.20.10">
    <property type="entry name" value="Alanine racemase"/>
    <property type="match status" value="1"/>
</dbReference>
<evidence type="ECO:0000256" key="2">
    <source>
        <dbReference type="ARBA" id="ARBA00023239"/>
    </source>
</evidence>
<dbReference type="InterPro" id="IPR026956">
    <property type="entry name" value="D-ser_dehydrat-like_dom"/>
</dbReference>
<proteinExistence type="inferred from homology"/>
<dbReference type="OrthoDB" id="9788869at2"/>
<dbReference type="InterPro" id="IPR042208">
    <property type="entry name" value="D-ser_dehydrat-like_sf"/>
</dbReference>
<dbReference type="STRING" id="1173111.SAMN05444955_10194"/>
<comment type="similarity">
    <text evidence="1">Belongs to the DSD1 family.</text>
</comment>
<dbReference type="Gene3D" id="2.40.37.20">
    <property type="entry name" value="D-serine dehydratase-like domain"/>
    <property type="match status" value="1"/>
</dbReference>
<organism evidence="4 5">
    <name type="scientific">Lihuaxuella thermophila</name>
    <dbReference type="NCBI Taxonomy" id="1173111"/>
    <lineage>
        <taxon>Bacteria</taxon>
        <taxon>Bacillati</taxon>
        <taxon>Bacillota</taxon>
        <taxon>Bacilli</taxon>
        <taxon>Bacillales</taxon>
        <taxon>Thermoactinomycetaceae</taxon>
        <taxon>Lihuaxuella</taxon>
    </lineage>
</organism>
<dbReference type="EMBL" id="FOCQ01000001">
    <property type="protein sequence ID" value="SEM68865.1"/>
    <property type="molecule type" value="Genomic_DNA"/>
</dbReference>
<evidence type="ECO:0000313" key="4">
    <source>
        <dbReference type="EMBL" id="SEM68865.1"/>
    </source>
</evidence>
<dbReference type="Proteomes" id="UP000199695">
    <property type="component" value="Unassembled WGS sequence"/>
</dbReference>
<keyword evidence="5" id="KW-1185">Reference proteome</keyword>
<dbReference type="Pfam" id="PF01168">
    <property type="entry name" value="Ala_racemase_N"/>
    <property type="match status" value="1"/>
</dbReference>
<evidence type="ECO:0000256" key="1">
    <source>
        <dbReference type="ARBA" id="ARBA00005323"/>
    </source>
</evidence>